<comment type="similarity">
    <text evidence="8">Belongs to the binding-protein-dependent transport system permease family.</text>
</comment>
<name>A0A919RGX7_9ACTN</name>
<keyword evidence="6 8" id="KW-1133">Transmembrane helix</keyword>
<dbReference type="CDD" id="cd06261">
    <property type="entry name" value="TM_PBP2"/>
    <property type="match status" value="2"/>
</dbReference>
<evidence type="ECO:0000256" key="1">
    <source>
        <dbReference type="ARBA" id="ARBA00004429"/>
    </source>
</evidence>
<keyword evidence="3" id="KW-1003">Cell membrane</keyword>
<dbReference type="Gene3D" id="1.10.3720.10">
    <property type="entry name" value="MetI-like"/>
    <property type="match status" value="2"/>
</dbReference>
<evidence type="ECO:0000256" key="7">
    <source>
        <dbReference type="ARBA" id="ARBA00023136"/>
    </source>
</evidence>
<proteinExistence type="inferred from homology"/>
<feature type="transmembrane region" description="Helical" evidence="8">
    <location>
        <begin position="66"/>
        <end position="93"/>
    </location>
</feature>
<feature type="transmembrane region" description="Helical" evidence="8">
    <location>
        <begin position="316"/>
        <end position="344"/>
    </location>
</feature>
<dbReference type="PANTHER" id="PTHR43357:SF3">
    <property type="entry name" value="FE(3+)-TRANSPORT SYSTEM PERMEASE PROTEIN FBPB 2"/>
    <property type="match status" value="1"/>
</dbReference>
<feature type="transmembrane region" description="Helical" evidence="8">
    <location>
        <begin position="438"/>
        <end position="459"/>
    </location>
</feature>
<comment type="caution">
    <text evidence="10">The sequence shown here is derived from an EMBL/GenBank/DDBJ whole genome shotgun (WGS) entry which is preliminary data.</text>
</comment>
<sequence>MARTVTSSSARGTRLGRPLRRVPRVLLVPAVLTALISLLPVAYLVVRASGGGIETVVETIWRARTWELTVASLGLAAAVTLLSIFVGVSLAWLVVRTDLPGRRVFGVLAALPLAVPSYVAAYIWIAAFPGLTGFTGSVLVLTLVSYPYVYLPVAAALARIDPAMEEVALSLGRGRMSVVLRQLRPSAAAGALLVAMYALGEFGAVSIMRFDVFTTQIYTSYRASFDRTPAAVLGLLLVVVTFVIVVAESRSRGRAAYATRGAPPRRRRVVALRPAGKAAALVWSGAVAAAAVGFPFAGICYWLLEGASSGVRPDRLLAAFGATVGMAAAGALVSTALAVPVGVIAARYRSRTASVLEQASYVGHALPGIVVALSLVFFAVRYAYPLYQRWPMLVLAYAVLFLPAAVGAVRASVLQSPPVLEEVARSLGRGPFAVMRQVTLPLALPGVTAGAALVFLTAMKELPATLLLRPTGMDTLATRLWTETGSGAYGAAAPYAAVLMLVAAVPGFVLGRRSTKEDT</sequence>
<keyword evidence="4" id="KW-0997">Cell inner membrane</keyword>
<feature type="transmembrane region" description="Helical" evidence="8">
    <location>
        <begin position="365"/>
        <end position="384"/>
    </location>
</feature>
<keyword evidence="11" id="KW-1185">Reference proteome</keyword>
<keyword evidence="5 8" id="KW-0812">Transmembrane</keyword>
<evidence type="ECO:0000313" key="11">
    <source>
        <dbReference type="Proteomes" id="UP000606172"/>
    </source>
</evidence>
<dbReference type="InterPro" id="IPR000515">
    <property type="entry name" value="MetI-like"/>
</dbReference>
<feature type="transmembrane region" description="Helical" evidence="8">
    <location>
        <begin position="278"/>
        <end position="304"/>
    </location>
</feature>
<gene>
    <name evidence="10" type="ORF">Ssi02_28160</name>
</gene>
<dbReference type="GO" id="GO:0005886">
    <property type="term" value="C:plasma membrane"/>
    <property type="evidence" value="ECO:0007669"/>
    <property type="project" value="UniProtKB-SubCell"/>
</dbReference>
<evidence type="ECO:0000256" key="5">
    <source>
        <dbReference type="ARBA" id="ARBA00022692"/>
    </source>
</evidence>
<feature type="transmembrane region" description="Helical" evidence="8">
    <location>
        <begin position="228"/>
        <end position="247"/>
    </location>
</feature>
<keyword evidence="7 8" id="KW-0472">Membrane</keyword>
<protein>
    <submittedName>
        <fullName evidence="10">ABC transporter permease</fullName>
    </submittedName>
</protein>
<dbReference type="PROSITE" id="PS50928">
    <property type="entry name" value="ABC_TM1"/>
    <property type="match status" value="2"/>
</dbReference>
<dbReference type="SUPFAM" id="SSF161098">
    <property type="entry name" value="MetI-like"/>
    <property type="match status" value="2"/>
</dbReference>
<evidence type="ECO:0000256" key="2">
    <source>
        <dbReference type="ARBA" id="ARBA00022448"/>
    </source>
</evidence>
<feature type="transmembrane region" description="Helical" evidence="8">
    <location>
        <begin position="105"/>
        <end position="125"/>
    </location>
</feature>
<dbReference type="GO" id="GO:0055085">
    <property type="term" value="P:transmembrane transport"/>
    <property type="evidence" value="ECO:0007669"/>
    <property type="project" value="InterPro"/>
</dbReference>
<evidence type="ECO:0000256" key="4">
    <source>
        <dbReference type="ARBA" id="ARBA00022519"/>
    </source>
</evidence>
<comment type="subcellular location">
    <subcellularLocation>
        <location evidence="1">Cell inner membrane</location>
        <topology evidence="1">Multi-pass membrane protein</topology>
    </subcellularLocation>
    <subcellularLocation>
        <location evidence="8">Cell membrane</location>
        <topology evidence="8">Multi-pass membrane protein</topology>
    </subcellularLocation>
</comment>
<feature type="transmembrane region" description="Helical" evidence="8">
    <location>
        <begin position="131"/>
        <end position="151"/>
    </location>
</feature>
<dbReference type="EMBL" id="BOOW01000018">
    <property type="protein sequence ID" value="GII92585.1"/>
    <property type="molecule type" value="Genomic_DNA"/>
</dbReference>
<feature type="transmembrane region" description="Helical" evidence="8">
    <location>
        <begin position="186"/>
        <end position="208"/>
    </location>
</feature>
<feature type="transmembrane region" description="Helical" evidence="8">
    <location>
        <begin position="488"/>
        <end position="510"/>
    </location>
</feature>
<organism evidence="10 11">
    <name type="scientific">Sinosporangium siamense</name>
    <dbReference type="NCBI Taxonomy" id="1367973"/>
    <lineage>
        <taxon>Bacteria</taxon>
        <taxon>Bacillati</taxon>
        <taxon>Actinomycetota</taxon>
        <taxon>Actinomycetes</taxon>
        <taxon>Streptosporangiales</taxon>
        <taxon>Streptosporangiaceae</taxon>
        <taxon>Sinosporangium</taxon>
    </lineage>
</organism>
<feature type="domain" description="ABC transmembrane type-1" evidence="9">
    <location>
        <begin position="320"/>
        <end position="510"/>
    </location>
</feature>
<keyword evidence="2 8" id="KW-0813">Transport</keyword>
<dbReference type="AlphaFoldDB" id="A0A919RGX7"/>
<dbReference type="Pfam" id="PF00528">
    <property type="entry name" value="BPD_transp_1"/>
    <property type="match status" value="2"/>
</dbReference>
<evidence type="ECO:0000259" key="9">
    <source>
        <dbReference type="PROSITE" id="PS50928"/>
    </source>
</evidence>
<dbReference type="PANTHER" id="PTHR43357">
    <property type="entry name" value="INNER MEMBRANE ABC TRANSPORTER PERMEASE PROTEIN YDCV"/>
    <property type="match status" value="1"/>
</dbReference>
<dbReference type="InterPro" id="IPR035906">
    <property type="entry name" value="MetI-like_sf"/>
</dbReference>
<evidence type="ECO:0000313" key="10">
    <source>
        <dbReference type="EMBL" id="GII92585.1"/>
    </source>
</evidence>
<feature type="transmembrane region" description="Helical" evidence="8">
    <location>
        <begin position="25"/>
        <end position="46"/>
    </location>
</feature>
<feature type="domain" description="ABC transmembrane type-1" evidence="9">
    <location>
        <begin position="69"/>
        <end position="248"/>
    </location>
</feature>
<accession>A0A919RGX7</accession>
<evidence type="ECO:0000256" key="8">
    <source>
        <dbReference type="RuleBase" id="RU363032"/>
    </source>
</evidence>
<evidence type="ECO:0000256" key="3">
    <source>
        <dbReference type="ARBA" id="ARBA00022475"/>
    </source>
</evidence>
<reference evidence="10" key="1">
    <citation type="submission" date="2021-01" db="EMBL/GenBank/DDBJ databases">
        <title>Whole genome shotgun sequence of Sinosporangium siamense NBRC 109515.</title>
        <authorList>
            <person name="Komaki H."/>
            <person name="Tamura T."/>
        </authorList>
    </citation>
    <scope>NUCLEOTIDE SEQUENCE</scope>
    <source>
        <strain evidence="10">NBRC 109515</strain>
    </source>
</reference>
<dbReference type="Proteomes" id="UP000606172">
    <property type="component" value="Unassembled WGS sequence"/>
</dbReference>
<evidence type="ECO:0000256" key="6">
    <source>
        <dbReference type="ARBA" id="ARBA00022989"/>
    </source>
</evidence>
<feature type="transmembrane region" description="Helical" evidence="8">
    <location>
        <begin position="390"/>
        <end position="409"/>
    </location>
</feature>